<dbReference type="Pfam" id="PF01547">
    <property type="entry name" value="SBP_bac_1"/>
    <property type="match status" value="1"/>
</dbReference>
<dbReference type="InterPro" id="IPR006059">
    <property type="entry name" value="SBP"/>
</dbReference>
<dbReference type="AlphaFoldDB" id="A0A7J5E163"/>
<gene>
    <name evidence="1" type="ORF">F9L07_08935</name>
</gene>
<dbReference type="EMBL" id="WBVM01000001">
    <property type="protein sequence ID" value="KAB2811949.1"/>
    <property type="molecule type" value="Genomic_DNA"/>
</dbReference>
<dbReference type="Proteomes" id="UP000449906">
    <property type="component" value="Unassembled WGS sequence"/>
</dbReference>
<accession>A0A7J5E163</accession>
<comment type="caution">
    <text evidence="1">The sequence shown here is derived from an EMBL/GenBank/DDBJ whole genome shotgun (WGS) entry which is preliminary data.</text>
</comment>
<proteinExistence type="predicted"/>
<dbReference type="Gene3D" id="3.40.190.10">
    <property type="entry name" value="Periplasmic binding protein-like II"/>
    <property type="match status" value="2"/>
</dbReference>
<evidence type="ECO:0000313" key="2">
    <source>
        <dbReference type="Proteomes" id="UP000449906"/>
    </source>
</evidence>
<sequence length="441" mass="46160">MNAGDPRVRLVDRREIAVRIKKTLAVAAVTALLGVTSACGSDNDKPSGGGPEKADLVVWLNGADTPQAARDWLKTTFEKDHPGSTLTIEQQEWEGLVERLTTALTSADQTPDVVEVGNTQAPTFTTVGAFSDLTDDLDGFGGDDLLSGFVDGATIDGKTFAVPYYAGSTYVFYRKDLFEKAGITEVPATMDDFVAAAGKLKADSGKADFSGYWLPGKDWRDGAAFLWDAGGDFAAADGDTWKATLSTPESIEGLTAFQDLYASASGAPADANESDPVTPFCAGKIGMMSRPGWVYGMLTDPKSGCPKLAEKVGVFALPGSDGGPAPVLLGGSDIAISAKSPNQDLSRDVVELMLSEEYQTILAEAGLTPAKESLASKLGDDEFAKATIEAASNAKLTPAAATWATIEGKFILEDLYSRLAQGGDVAELAKAADDKINAELG</sequence>
<dbReference type="InterPro" id="IPR050490">
    <property type="entry name" value="Bact_solute-bd_prot1"/>
</dbReference>
<dbReference type="PANTHER" id="PTHR43649">
    <property type="entry name" value="ARABINOSE-BINDING PROTEIN-RELATED"/>
    <property type="match status" value="1"/>
</dbReference>
<name>A0A7J5E163_NOCSI</name>
<organism evidence="1 2">
    <name type="scientific">Nocardioides simplex</name>
    <name type="common">Arthrobacter simplex</name>
    <dbReference type="NCBI Taxonomy" id="2045"/>
    <lineage>
        <taxon>Bacteria</taxon>
        <taxon>Bacillati</taxon>
        <taxon>Actinomycetota</taxon>
        <taxon>Actinomycetes</taxon>
        <taxon>Propionibacteriales</taxon>
        <taxon>Nocardioidaceae</taxon>
        <taxon>Pimelobacter</taxon>
    </lineage>
</organism>
<protein>
    <submittedName>
        <fullName evidence="1">Extracellular solute-binding protein</fullName>
    </submittedName>
</protein>
<dbReference type="PANTHER" id="PTHR43649:SF12">
    <property type="entry name" value="DIACETYLCHITOBIOSE BINDING PROTEIN DASA"/>
    <property type="match status" value="1"/>
</dbReference>
<reference evidence="1 2" key="1">
    <citation type="submission" date="2019-09" db="EMBL/GenBank/DDBJ databases">
        <title>Pimelobacter sp. isolated from Paulinella.</title>
        <authorList>
            <person name="Jeong S.E."/>
        </authorList>
    </citation>
    <scope>NUCLEOTIDE SEQUENCE [LARGE SCALE GENOMIC DNA]</scope>
    <source>
        <strain evidence="1 2">Pch-N</strain>
    </source>
</reference>
<dbReference type="SUPFAM" id="SSF53850">
    <property type="entry name" value="Periplasmic binding protein-like II"/>
    <property type="match status" value="1"/>
</dbReference>
<evidence type="ECO:0000313" key="1">
    <source>
        <dbReference type="EMBL" id="KAB2811949.1"/>
    </source>
</evidence>